<evidence type="ECO:0000313" key="9">
    <source>
        <dbReference type="Proteomes" id="UP001472677"/>
    </source>
</evidence>
<reference evidence="8 9" key="1">
    <citation type="journal article" date="2024" name="G3 (Bethesda)">
        <title>Genome assembly of Hibiscus sabdariffa L. provides insights into metabolisms of medicinal natural products.</title>
        <authorList>
            <person name="Kim T."/>
        </authorList>
    </citation>
    <scope>NUCLEOTIDE SEQUENCE [LARGE SCALE GENOMIC DNA]</scope>
    <source>
        <strain evidence="8">TK-2024</strain>
        <tissue evidence="8">Old leaves</tissue>
    </source>
</reference>
<feature type="transmembrane region" description="Helical" evidence="7">
    <location>
        <begin position="232"/>
        <end position="256"/>
    </location>
</feature>
<evidence type="ECO:0000256" key="5">
    <source>
        <dbReference type="ARBA" id="ARBA00022989"/>
    </source>
</evidence>
<dbReference type="NCBIfam" id="TIGR00797">
    <property type="entry name" value="matE"/>
    <property type="match status" value="1"/>
</dbReference>
<gene>
    <name evidence="8" type="ORF">V6N12_070662</name>
</gene>
<feature type="transmembrane region" description="Helical" evidence="7">
    <location>
        <begin position="415"/>
        <end position="438"/>
    </location>
</feature>
<dbReference type="Pfam" id="PF01554">
    <property type="entry name" value="MatE"/>
    <property type="match status" value="2"/>
</dbReference>
<dbReference type="EMBL" id="JBBPBM010000006">
    <property type="protein sequence ID" value="KAK8580385.1"/>
    <property type="molecule type" value="Genomic_DNA"/>
</dbReference>
<evidence type="ECO:0000313" key="8">
    <source>
        <dbReference type="EMBL" id="KAK8580385.1"/>
    </source>
</evidence>
<name>A0ABR2FHM9_9ROSI</name>
<evidence type="ECO:0000256" key="1">
    <source>
        <dbReference type="ARBA" id="ARBA00004141"/>
    </source>
</evidence>
<comment type="caution">
    <text evidence="8">The sequence shown here is derived from an EMBL/GenBank/DDBJ whole genome shotgun (WGS) entry which is preliminary data.</text>
</comment>
<feature type="transmembrane region" description="Helical" evidence="7">
    <location>
        <begin position="193"/>
        <end position="212"/>
    </location>
</feature>
<evidence type="ECO:0000256" key="7">
    <source>
        <dbReference type="RuleBase" id="RU004914"/>
    </source>
</evidence>
<dbReference type="Proteomes" id="UP001472677">
    <property type="component" value="Unassembled WGS sequence"/>
</dbReference>
<dbReference type="InterPro" id="IPR045069">
    <property type="entry name" value="MATE_euk"/>
</dbReference>
<keyword evidence="9" id="KW-1185">Reference proteome</keyword>
<protein>
    <recommendedName>
        <fullName evidence="7">Protein DETOXIFICATION</fullName>
    </recommendedName>
    <alternativeName>
        <fullName evidence="7">Multidrug and toxic compound extrusion protein</fullName>
    </alternativeName>
</protein>
<proteinExistence type="inferred from homology"/>
<dbReference type="CDD" id="cd13132">
    <property type="entry name" value="MATE_eukaryotic"/>
    <property type="match status" value="1"/>
</dbReference>
<organism evidence="8 9">
    <name type="scientific">Hibiscus sabdariffa</name>
    <name type="common">roselle</name>
    <dbReference type="NCBI Taxonomy" id="183260"/>
    <lineage>
        <taxon>Eukaryota</taxon>
        <taxon>Viridiplantae</taxon>
        <taxon>Streptophyta</taxon>
        <taxon>Embryophyta</taxon>
        <taxon>Tracheophyta</taxon>
        <taxon>Spermatophyta</taxon>
        <taxon>Magnoliopsida</taxon>
        <taxon>eudicotyledons</taxon>
        <taxon>Gunneridae</taxon>
        <taxon>Pentapetalae</taxon>
        <taxon>rosids</taxon>
        <taxon>malvids</taxon>
        <taxon>Malvales</taxon>
        <taxon>Malvaceae</taxon>
        <taxon>Malvoideae</taxon>
        <taxon>Hibiscus</taxon>
    </lineage>
</organism>
<comment type="similarity">
    <text evidence="2 7">Belongs to the multi antimicrobial extrusion (MATE) (TC 2.A.66.1) family.</text>
</comment>
<keyword evidence="5 7" id="KW-1133">Transmembrane helix</keyword>
<keyword evidence="6 7" id="KW-0472">Membrane</keyword>
<feature type="transmembrane region" description="Helical" evidence="7">
    <location>
        <begin position="45"/>
        <end position="70"/>
    </location>
</feature>
<evidence type="ECO:0000256" key="3">
    <source>
        <dbReference type="ARBA" id="ARBA00022448"/>
    </source>
</evidence>
<feature type="transmembrane region" description="Helical" evidence="7">
    <location>
        <begin position="299"/>
        <end position="321"/>
    </location>
</feature>
<keyword evidence="4 7" id="KW-0812">Transmembrane</keyword>
<evidence type="ECO:0000256" key="2">
    <source>
        <dbReference type="ARBA" id="ARBA00010199"/>
    </source>
</evidence>
<feature type="transmembrane region" description="Helical" evidence="7">
    <location>
        <begin position="268"/>
        <end position="293"/>
    </location>
</feature>
<feature type="transmembrane region" description="Helical" evidence="7">
    <location>
        <begin position="444"/>
        <end position="465"/>
    </location>
</feature>
<keyword evidence="3" id="KW-0813">Transport</keyword>
<evidence type="ECO:0000256" key="6">
    <source>
        <dbReference type="ARBA" id="ARBA00023136"/>
    </source>
</evidence>
<comment type="subcellular location">
    <subcellularLocation>
        <location evidence="1">Membrane</location>
        <topology evidence="1">Multi-pass membrane protein</topology>
    </subcellularLocation>
</comment>
<feature type="transmembrane region" description="Helical" evidence="7">
    <location>
        <begin position="127"/>
        <end position="148"/>
    </location>
</feature>
<evidence type="ECO:0000256" key="4">
    <source>
        <dbReference type="ARBA" id="ARBA00022692"/>
    </source>
</evidence>
<accession>A0ABR2FHM9</accession>
<feature type="transmembrane region" description="Helical" evidence="7">
    <location>
        <begin position="386"/>
        <end position="408"/>
    </location>
</feature>
<sequence length="506" mass="54924">MSIIPQEGEEAPLILSTADQTQHFHPPLLPEPKLICKVLVESKKLWFVAAPSIFSRLAMFSMTVVTQAFAGHLGDLNLAAISIATTVIISIAFGILLGMASALETLCGQAYGAKQNHMLGVYLQRSWIVLFICSILLLPLFIFAAPILKLMGQPTNVADQTGLVAVWLIPFHLSLPFQFTLQRFLQSQLKTAVIAWVSGITLAVHVLISWVFVYKLGVGIAGTAITLDFSWWLSVLGLFVYAVGGGCPLSWTGFSAQAFFDLWDFFKLSLASGVMLFLENFYYRILIIVAGYLHNTETAIDALSICISIFAWESMISLGFLAATGVRVANELGAGNANGAKFATIVSVITSLAVGIFFWSIIMAFHEALTMIFTSSSSVIAMVNKFSTLLAFTILLNCIQPVLSGAAVGSGWQGLVAFVNIGSYYLVGVPLGVFFGWLQFGITGIWGGMICGTVVQTLILAVITMKCNWEREAQKARSHISNANSFLPITSFCKCDRTSFCYNSPC</sequence>
<feature type="transmembrane region" description="Helical" evidence="7">
    <location>
        <begin position="160"/>
        <end position="181"/>
    </location>
</feature>
<feature type="transmembrane region" description="Helical" evidence="7">
    <location>
        <begin position="76"/>
        <end position="106"/>
    </location>
</feature>
<dbReference type="PANTHER" id="PTHR11206">
    <property type="entry name" value="MULTIDRUG RESISTANCE PROTEIN"/>
    <property type="match status" value="1"/>
</dbReference>
<dbReference type="InterPro" id="IPR002528">
    <property type="entry name" value="MATE_fam"/>
</dbReference>
<feature type="transmembrane region" description="Helical" evidence="7">
    <location>
        <begin position="342"/>
        <end position="366"/>
    </location>
</feature>